<dbReference type="RefSeq" id="WP_149617310.1">
    <property type="nucleotide sequence ID" value="NZ_CAWPFF010000083.1"/>
</dbReference>
<name>A0A5B0W378_9GAMM</name>
<dbReference type="Pfam" id="PF15594">
    <property type="entry name" value="Imm50"/>
    <property type="match status" value="1"/>
</dbReference>
<comment type="caution">
    <text evidence="1">The sequence shown here is derived from an EMBL/GenBank/DDBJ whole genome shotgun (WGS) entry which is preliminary data.</text>
</comment>
<sequence>MWFENAIYKEKIKHMFNNELSIEHVEVEIISFYAHSSLRLGLHSKNIPTTFPDKWNKSEFNALSILLELGDIIHFECKGISLDFECTPTIEYIDNKIHMSIFHNNFYFNCIAQFLTIRDITPYLDERWD</sequence>
<organism evidence="1 2">
    <name type="scientific">Photorhabdus heterorhabditis</name>
    <dbReference type="NCBI Taxonomy" id="880156"/>
    <lineage>
        <taxon>Bacteria</taxon>
        <taxon>Pseudomonadati</taxon>
        <taxon>Pseudomonadota</taxon>
        <taxon>Gammaproteobacteria</taxon>
        <taxon>Enterobacterales</taxon>
        <taxon>Morganellaceae</taxon>
        <taxon>Photorhabdus</taxon>
    </lineage>
</organism>
<evidence type="ECO:0008006" key="3">
    <source>
        <dbReference type="Google" id="ProtNLM"/>
    </source>
</evidence>
<proteinExistence type="predicted"/>
<evidence type="ECO:0000313" key="2">
    <source>
        <dbReference type="Proteomes" id="UP000322184"/>
    </source>
</evidence>
<reference evidence="1 2" key="1">
    <citation type="submission" date="2019-09" db="EMBL/GenBank/DDBJ databases">
        <title>Whole genome sequence of Photorhabdus heterorhabditis strain ETL (Enterobacteriales: Enterobacteriaceae) a bacterial symbiont of Heterorhabditis zealandica strain ETL (Rhabditida: Heterorhabditidae).</title>
        <authorList>
            <person name="Lulamba T.E."/>
            <person name="Serepa-Dlamini M.H."/>
        </authorList>
    </citation>
    <scope>NUCLEOTIDE SEQUENCE [LARGE SCALE GENOMIC DNA]</scope>
    <source>
        <strain evidence="1 2">ETL</strain>
    </source>
</reference>
<evidence type="ECO:0000313" key="1">
    <source>
        <dbReference type="EMBL" id="KAA1181274.1"/>
    </source>
</evidence>
<dbReference type="InterPro" id="IPR028957">
    <property type="entry name" value="Imm50"/>
</dbReference>
<dbReference type="EMBL" id="VTUW01000041">
    <property type="protein sequence ID" value="KAA1181274.1"/>
    <property type="molecule type" value="Genomic_DNA"/>
</dbReference>
<gene>
    <name evidence="1" type="ORF">F0L16_17385</name>
</gene>
<dbReference type="Proteomes" id="UP000322184">
    <property type="component" value="Unassembled WGS sequence"/>
</dbReference>
<protein>
    <recommendedName>
        <fullName evidence="3">Immunity protein 50</fullName>
    </recommendedName>
</protein>
<dbReference type="AlphaFoldDB" id="A0A5B0W378"/>
<accession>A0A5B0W378</accession>